<feature type="compositionally biased region" description="Polar residues" evidence="7">
    <location>
        <begin position="595"/>
        <end position="609"/>
    </location>
</feature>
<dbReference type="SUPFAM" id="SSF90123">
    <property type="entry name" value="ABC transporter transmembrane region"/>
    <property type="match status" value="1"/>
</dbReference>
<evidence type="ECO:0000256" key="7">
    <source>
        <dbReference type="SAM" id="MobiDB-lite"/>
    </source>
</evidence>
<organism evidence="11 12">
    <name type="scientific">Dietzia maris</name>
    <dbReference type="NCBI Taxonomy" id="37915"/>
    <lineage>
        <taxon>Bacteria</taxon>
        <taxon>Bacillati</taxon>
        <taxon>Actinomycetota</taxon>
        <taxon>Actinomycetes</taxon>
        <taxon>Mycobacteriales</taxon>
        <taxon>Dietziaceae</taxon>
        <taxon>Dietzia</taxon>
    </lineage>
</organism>
<keyword evidence="5 8" id="KW-1133">Transmembrane helix</keyword>
<evidence type="ECO:0000256" key="1">
    <source>
        <dbReference type="ARBA" id="ARBA00004651"/>
    </source>
</evidence>
<feature type="region of interest" description="Disordered" evidence="7">
    <location>
        <begin position="595"/>
        <end position="616"/>
    </location>
</feature>
<feature type="domain" description="ABC transmembrane type-1" evidence="10">
    <location>
        <begin position="45"/>
        <end position="326"/>
    </location>
</feature>
<dbReference type="InterPro" id="IPR039421">
    <property type="entry name" value="Type_1_exporter"/>
</dbReference>
<accession>A0AAE4QTZ9</accession>
<dbReference type="InterPro" id="IPR027417">
    <property type="entry name" value="P-loop_NTPase"/>
</dbReference>
<evidence type="ECO:0000256" key="2">
    <source>
        <dbReference type="ARBA" id="ARBA00022692"/>
    </source>
</evidence>
<dbReference type="Proteomes" id="UP001185873">
    <property type="component" value="Unassembled WGS sequence"/>
</dbReference>
<feature type="transmembrane region" description="Helical" evidence="8">
    <location>
        <begin position="184"/>
        <end position="202"/>
    </location>
</feature>
<keyword evidence="2 8" id="KW-0812">Transmembrane</keyword>
<dbReference type="CDD" id="cd07346">
    <property type="entry name" value="ABC_6TM_exporters"/>
    <property type="match status" value="1"/>
</dbReference>
<reference evidence="11" key="1">
    <citation type="submission" date="2023-10" db="EMBL/GenBank/DDBJ databases">
        <title>Development of a sustainable strategy for remediation of hydrocarbon-contaminated territories based on the waste exchange concept.</title>
        <authorList>
            <person name="Krivoruchko A."/>
        </authorList>
    </citation>
    <scope>NUCLEOTIDE SEQUENCE</scope>
    <source>
        <strain evidence="11">IEGM 1175</strain>
    </source>
</reference>
<dbReference type="PROSITE" id="PS50893">
    <property type="entry name" value="ABC_TRANSPORTER_2"/>
    <property type="match status" value="1"/>
</dbReference>
<dbReference type="InterPro" id="IPR036640">
    <property type="entry name" value="ABC1_TM_sf"/>
</dbReference>
<dbReference type="SMART" id="SM00382">
    <property type="entry name" value="AAA"/>
    <property type="match status" value="1"/>
</dbReference>
<dbReference type="SUPFAM" id="SSF52540">
    <property type="entry name" value="P-loop containing nucleoside triphosphate hydrolases"/>
    <property type="match status" value="1"/>
</dbReference>
<dbReference type="GO" id="GO:0005886">
    <property type="term" value="C:plasma membrane"/>
    <property type="evidence" value="ECO:0007669"/>
    <property type="project" value="UniProtKB-SubCell"/>
</dbReference>
<keyword evidence="6 8" id="KW-0472">Membrane</keyword>
<dbReference type="InterPro" id="IPR003593">
    <property type="entry name" value="AAA+_ATPase"/>
</dbReference>
<dbReference type="GO" id="GO:0015421">
    <property type="term" value="F:ABC-type oligopeptide transporter activity"/>
    <property type="evidence" value="ECO:0007669"/>
    <property type="project" value="TreeGrafter"/>
</dbReference>
<sequence>MTTTIPTPPIKTDSALRFPVASAGEVRREVARQLRGVRHARRWLALAVVLLSLGAYAGVLIPQLMGRIVDLVSVQASGSLWHIGAQLLAAAVVGAVSSAAGFYLVARLSERVIATLRQDMVGTALGLPSHRVEDAGSGDLVSRSTDDVAELSSAVTETVPTLSTSVLTVVATVIALFALDWQFVVIPLVVAPLYYVAARRYLAKAPQRYAAERAAMAERARRVLEAIRGRATVRAFSLEDRMHTLIGNASWDVVRKGIRARTTMLVLNVWMLIGEFFMLAIALAVGYHLVATEALTVGAVTGAVLMIIRLRGPLNTFMRILDVVQSGYASLARIVGVVVDPPVSVPDSGVDAPQGRVELRGVGFSYGGSWAVRDIDFAISPGETVAVVGASGAGKTTVAALVAGLLVPDAGEVLVDGHPVSSLSDSERIARLATVSQEVHVFSGTLRQDLTLAKPAATDEELRLVLERVHATAWFRRLPDGLDTVVGARGIQLDPVAAQQLALARVLLLDPAVIVMDEATAEAGSAGAGALELAADEVTRDRSALVIAHRLDQASRADTILVMDGGAIVERGSHAALIERDGIYARQWSAWSAGRQGQASRASATSQAGPGSARPG</sequence>
<dbReference type="GO" id="GO:0005524">
    <property type="term" value="F:ATP binding"/>
    <property type="evidence" value="ECO:0007669"/>
    <property type="project" value="UniProtKB-KW"/>
</dbReference>
<feature type="transmembrane region" description="Helical" evidence="8">
    <location>
        <begin position="85"/>
        <end position="106"/>
    </location>
</feature>
<dbReference type="PROSITE" id="PS50929">
    <property type="entry name" value="ABC_TM1F"/>
    <property type="match status" value="1"/>
</dbReference>
<evidence type="ECO:0000259" key="9">
    <source>
        <dbReference type="PROSITE" id="PS50893"/>
    </source>
</evidence>
<feature type="transmembrane region" description="Helical" evidence="8">
    <location>
        <begin position="159"/>
        <end position="178"/>
    </location>
</feature>
<evidence type="ECO:0000256" key="6">
    <source>
        <dbReference type="ARBA" id="ARBA00023136"/>
    </source>
</evidence>
<evidence type="ECO:0000256" key="4">
    <source>
        <dbReference type="ARBA" id="ARBA00022840"/>
    </source>
</evidence>
<evidence type="ECO:0000256" key="3">
    <source>
        <dbReference type="ARBA" id="ARBA00022741"/>
    </source>
</evidence>
<evidence type="ECO:0000313" key="11">
    <source>
        <dbReference type="EMBL" id="MDV6298040.1"/>
    </source>
</evidence>
<comment type="caution">
    <text evidence="11">The sequence shown here is derived from an EMBL/GenBank/DDBJ whole genome shotgun (WGS) entry which is preliminary data.</text>
</comment>
<dbReference type="AlphaFoldDB" id="A0AAE4QTZ9"/>
<name>A0AAE4QTZ9_9ACTN</name>
<keyword evidence="4 11" id="KW-0067">ATP-binding</keyword>
<dbReference type="PANTHER" id="PTHR43394:SF1">
    <property type="entry name" value="ATP-BINDING CASSETTE SUB-FAMILY B MEMBER 10, MITOCHONDRIAL"/>
    <property type="match status" value="1"/>
</dbReference>
<dbReference type="InterPro" id="IPR011527">
    <property type="entry name" value="ABC1_TM_dom"/>
</dbReference>
<dbReference type="Pfam" id="PF00005">
    <property type="entry name" value="ABC_tran"/>
    <property type="match status" value="1"/>
</dbReference>
<feature type="transmembrane region" description="Helical" evidence="8">
    <location>
        <begin position="43"/>
        <end position="65"/>
    </location>
</feature>
<dbReference type="Gene3D" id="3.40.50.300">
    <property type="entry name" value="P-loop containing nucleotide triphosphate hydrolases"/>
    <property type="match status" value="1"/>
</dbReference>
<evidence type="ECO:0000259" key="10">
    <source>
        <dbReference type="PROSITE" id="PS50929"/>
    </source>
</evidence>
<dbReference type="GO" id="GO:0016887">
    <property type="term" value="F:ATP hydrolysis activity"/>
    <property type="evidence" value="ECO:0007669"/>
    <property type="project" value="InterPro"/>
</dbReference>
<evidence type="ECO:0000256" key="5">
    <source>
        <dbReference type="ARBA" id="ARBA00022989"/>
    </source>
</evidence>
<gene>
    <name evidence="11" type="ORF">R3P82_02830</name>
</gene>
<comment type="subcellular location">
    <subcellularLocation>
        <location evidence="1">Cell membrane</location>
        <topology evidence="1">Multi-pass membrane protein</topology>
    </subcellularLocation>
</comment>
<feature type="domain" description="ABC transporter" evidence="9">
    <location>
        <begin position="357"/>
        <end position="590"/>
    </location>
</feature>
<dbReference type="Pfam" id="PF00664">
    <property type="entry name" value="ABC_membrane"/>
    <property type="match status" value="1"/>
</dbReference>
<dbReference type="Gene3D" id="1.20.1560.10">
    <property type="entry name" value="ABC transporter type 1, transmembrane domain"/>
    <property type="match status" value="1"/>
</dbReference>
<proteinExistence type="predicted"/>
<evidence type="ECO:0000313" key="12">
    <source>
        <dbReference type="Proteomes" id="UP001185873"/>
    </source>
</evidence>
<keyword evidence="3" id="KW-0547">Nucleotide-binding</keyword>
<dbReference type="EMBL" id="JAWLKJ010000001">
    <property type="protein sequence ID" value="MDV6298040.1"/>
    <property type="molecule type" value="Genomic_DNA"/>
</dbReference>
<feature type="transmembrane region" description="Helical" evidence="8">
    <location>
        <begin position="265"/>
        <end position="288"/>
    </location>
</feature>
<dbReference type="RefSeq" id="WP_317468466.1">
    <property type="nucleotide sequence ID" value="NZ_JAWLKJ010000001.1"/>
</dbReference>
<evidence type="ECO:0000256" key="8">
    <source>
        <dbReference type="SAM" id="Phobius"/>
    </source>
</evidence>
<dbReference type="PANTHER" id="PTHR43394">
    <property type="entry name" value="ATP-DEPENDENT PERMEASE MDL1, MITOCHONDRIAL"/>
    <property type="match status" value="1"/>
</dbReference>
<dbReference type="InterPro" id="IPR003439">
    <property type="entry name" value="ABC_transporter-like_ATP-bd"/>
</dbReference>
<protein>
    <submittedName>
        <fullName evidence="11">ABC transporter ATP-binding protein</fullName>
    </submittedName>
</protein>